<evidence type="ECO:0000313" key="2">
    <source>
        <dbReference type="Proteomes" id="UP000030302"/>
    </source>
</evidence>
<keyword evidence="2" id="KW-1185">Reference proteome</keyword>
<organism evidence="1 2">
    <name type="scientific">Collimonas arenae</name>
    <dbReference type="NCBI Taxonomy" id="279058"/>
    <lineage>
        <taxon>Bacteria</taxon>
        <taxon>Pseudomonadati</taxon>
        <taxon>Pseudomonadota</taxon>
        <taxon>Betaproteobacteria</taxon>
        <taxon>Burkholderiales</taxon>
        <taxon>Oxalobacteraceae</taxon>
        <taxon>Collimonas</taxon>
    </lineage>
</organism>
<dbReference type="Proteomes" id="UP000030302">
    <property type="component" value="Chromosome"/>
</dbReference>
<proteinExistence type="predicted"/>
<reference evidence="2" key="1">
    <citation type="journal article" date="2014" name="Soil Biol. Biochem.">
        <title>Structure and function of bacterial communities in ageing soils: Insights from the Mendocino ecological staircase.</title>
        <authorList>
            <person name="Uroz S."/>
            <person name="Tech J.J."/>
            <person name="Sawaya N.A."/>
            <person name="Frey-Klett P."/>
            <person name="Leveau J.H.J."/>
        </authorList>
    </citation>
    <scope>NUCLEOTIDE SEQUENCE [LARGE SCALE GENOMIC DNA]</scope>
    <source>
        <strain evidence="2">Cal35</strain>
    </source>
</reference>
<dbReference type="AlphaFoldDB" id="A0A0A1FCT6"/>
<dbReference type="HOGENOM" id="CLU_3307837_0_0_4"/>
<dbReference type="KEGG" id="care:LT85_2442"/>
<evidence type="ECO:0000313" key="1">
    <source>
        <dbReference type="EMBL" id="AIY41600.1"/>
    </source>
</evidence>
<accession>A0A0A1FCT6</accession>
<gene>
    <name evidence="1" type="ORF">LT85_2442</name>
</gene>
<name>A0A0A1FCT6_9BURK</name>
<dbReference type="EMBL" id="CP009962">
    <property type="protein sequence ID" value="AIY41600.1"/>
    <property type="molecule type" value="Genomic_DNA"/>
</dbReference>
<protein>
    <submittedName>
        <fullName evidence="1">Uncharacterized protein</fullName>
    </submittedName>
</protein>
<sequence length="39" mass="4566">MQSFWRRGTIYHARHGDDGFVITPAHLHLPHGFEDFSTK</sequence>